<evidence type="ECO:0000313" key="2">
    <source>
        <dbReference type="Proteomes" id="UP000593579"/>
    </source>
</evidence>
<accession>A0A7J9CH04</accession>
<reference evidence="1 2" key="1">
    <citation type="journal article" date="2019" name="Genome Biol. Evol.">
        <title>Insights into the evolution of the New World diploid cottons (Gossypium, subgenus Houzingenia) based on genome sequencing.</title>
        <authorList>
            <person name="Grover C.E."/>
            <person name="Arick M.A. 2nd"/>
            <person name="Thrash A."/>
            <person name="Conover J.L."/>
            <person name="Sanders W.S."/>
            <person name="Peterson D.G."/>
            <person name="Frelichowski J.E."/>
            <person name="Scheffler J.A."/>
            <person name="Scheffler B.E."/>
            <person name="Wendel J.F."/>
        </authorList>
    </citation>
    <scope>NUCLEOTIDE SEQUENCE [LARGE SCALE GENOMIC DNA]</scope>
    <source>
        <strain evidence="1">5</strain>
        <tissue evidence="1">Leaf</tissue>
    </source>
</reference>
<dbReference type="AlphaFoldDB" id="A0A7J9CH04"/>
<dbReference type="Proteomes" id="UP000593579">
    <property type="component" value="Unassembled WGS sequence"/>
</dbReference>
<comment type="caution">
    <text evidence="1">The sequence shown here is derived from an EMBL/GenBank/DDBJ whole genome shotgun (WGS) entry which is preliminary data.</text>
</comment>
<keyword evidence="2" id="KW-1185">Reference proteome</keyword>
<organism evidence="1 2">
    <name type="scientific">Gossypium gossypioides</name>
    <name type="common">Mexican cotton</name>
    <name type="synonym">Selera gossypioides</name>
    <dbReference type="NCBI Taxonomy" id="34282"/>
    <lineage>
        <taxon>Eukaryota</taxon>
        <taxon>Viridiplantae</taxon>
        <taxon>Streptophyta</taxon>
        <taxon>Embryophyta</taxon>
        <taxon>Tracheophyta</taxon>
        <taxon>Spermatophyta</taxon>
        <taxon>Magnoliopsida</taxon>
        <taxon>eudicotyledons</taxon>
        <taxon>Gunneridae</taxon>
        <taxon>Pentapetalae</taxon>
        <taxon>rosids</taxon>
        <taxon>malvids</taxon>
        <taxon>Malvales</taxon>
        <taxon>Malvaceae</taxon>
        <taxon>Malvoideae</taxon>
        <taxon>Gossypium</taxon>
    </lineage>
</organism>
<sequence length="50" mass="5492">MGEGLRQVEVECDNTLLVESLLAGGSVNNRMVERRLIHGILNRGAHSPYS</sequence>
<proteinExistence type="predicted"/>
<dbReference type="OrthoDB" id="955670at2759"/>
<evidence type="ECO:0000313" key="1">
    <source>
        <dbReference type="EMBL" id="MBA0747415.1"/>
    </source>
</evidence>
<evidence type="ECO:0008006" key="3">
    <source>
        <dbReference type="Google" id="ProtNLM"/>
    </source>
</evidence>
<protein>
    <recommendedName>
        <fullName evidence="3">RNase H type-1 domain-containing protein</fullName>
    </recommendedName>
</protein>
<name>A0A7J9CH04_GOSGO</name>
<gene>
    <name evidence="1" type="ORF">Gogos_004329</name>
</gene>
<dbReference type="EMBL" id="JABEZY010000010">
    <property type="protein sequence ID" value="MBA0747415.1"/>
    <property type="molecule type" value="Genomic_DNA"/>
</dbReference>